<dbReference type="InterPro" id="IPR011989">
    <property type="entry name" value="ARM-like"/>
</dbReference>
<dbReference type="OrthoDB" id="9554371at2"/>
<evidence type="ECO:0000313" key="1">
    <source>
        <dbReference type="EMBL" id="CRK80780.1"/>
    </source>
</evidence>
<dbReference type="Gene3D" id="1.25.10.10">
    <property type="entry name" value="Leucine-rich Repeat Variant"/>
    <property type="match status" value="1"/>
</dbReference>
<proteinExistence type="predicted"/>
<dbReference type="InterPro" id="IPR016024">
    <property type="entry name" value="ARM-type_fold"/>
</dbReference>
<evidence type="ECO:0008006" key="3">
    <source>
        <dbReference type="Google" id="ProtNLM"/>
    </source>
</evidence>
<dbReference type="Proteomes" id="UP000199087">
    <property type="component" value="Unassembled WGS sequence"/>
</dbReference>
<dbReference type="EMBL" id="CVRB01000001">
    <property type="protein sequence ID" value="CRK80780.1"/>
    <property type="molecule type" value="Genomic_DNA"/>
</dbReference>
<dbReference type="AlphaFoldDB" id="A0A0U1NRU4"/>
<accession>A0A0U1NRU4</accession>
<organism evidence="1 2">
    <name type="scientific">Neobacillus massiliamazoniensis</name>
    <dbReference type="NCBI Taxonomy" id="1499688"/>
    <lineage>
        <taxon>Bacteria</taxon>
        <taxon>Bacillati</taxon>
        <taxon>Bacillota</taxon>
        <taxon>Bacilli</taxon>
        <taxon>Bacillales</taxon>
        <taxon>Bacillaceae</taxon>
        <taxon>Neobacillus</taxon>
    </lineage>
</organism>
<evidence type="ECO:0000313" key="2">
    <source>
        <dbReference type="Proteomes" id="UP000199087"/>
    </source>
</evidence>
<sequence length="155" mass="17028">MITMTDVRARLDAEEVDYENAKKLGTAAIPFLMELVQGQDLGLASKATYLASLINTEQSTTVLEMAVARNEPVLRVAAASGIRNLPEVQAERLLDLLSKDPDAGIRKVVLKSAQQFRSLEVQEKLQTMAENDPEPFVCELAGSIVKEMKSKRQAP</sequence>
<dbReference type="SUPFAM" id="SSF48371">
    <property type="entry name" value="ARM repeat"/>
    <property type="match status" value="1"/>
</dbReference>
<dbReference type="RefSeq" id="WP_090630816.1">
    <property type="nucleotide sequence ID" value="NZ_CVRB01000001.1"/>
</dbReference>
<gene>
    <name evidence="1" type="ORF">BN000_00668</name>
</gene>
<reference evidence="2" key="1">
    <citation type="submission" date="2015-05" db="EMBL/GenBank/DDBJ databases">
        <authorList>
            <person name="Urmite Genomes"/>
        </authorList>
    </citation>
    <scope>NUCLEOTIDE SEQUENCE [LARGE SCALE GENOMIC DNA]</scope>
    <source>
        <strain evidence="2">LF1</strain>
    </source>
</reference>
<name>A0A0U1NRU4_9BACI</name>
<protein>
    <recommendedName>
        <fullName evidence="3">HEAT repeat domain-containing protein</fullName>
    </recommendedName>
</protein>
<keyword evidence="2" id="KW-1185">Reference proteome</keyword>